<feature type="region of interest" description="Disordered" evidence="1">
    <location>
        <begin position="24"/>
        <end position="88"/>
    </location>
</feature>
<protein>
    <recommendedName>
        <fullName evidence="5">Lipoprotein</fullName>
    </recommendedName>
</protein>
<evidence type="ECO:0000256" key="2">
    <source>
        <dbReference type="SAM" id="SignalP"/>
    </source>
</evidence>
<evidence type="ECO:0000313" key="4">
    <source>
        <dbReference type="Proteomes" id="UP000053058"/>
    </source>
</evidence>
<evidence type="ECO:0000313" key="3">
    <source>
        <dbReference type="EMBL" id="KSU06838.1"/>
    </source>
</evidence>
<accession>A0A0V8CZT8</accession>
<keyword evidence="2" id="KW-0732">Signal</keyword>
<sequence length="155" mass="17158">MKKKNIVGIISCLTLLSITGCAKNSENKQSSQTTSSSILSKESENDTSSVENKQTEKSSTQAVKNDTNHQQTTNNTKQSQQITTQTSSGQEYYVQIKKAWQNQKDYIDSITDEHIKQGVQTPEAAANLEASYLMKNHPEDTTTINDNLKKVLAGE</sequence>
<dbReference type="PROSITE" id="PS51257">
    <property type="entry name" value="PROKAR_LIPOPROTEIN"/>
    <property type="match status" value="1"/>
</dbReference>
<feature type="signal peptide" evidence="2">
    <location>
        <begin position="1"/>
        <end position="22"/>
    </location>
</feature>
<feature type="compositionally biased region" description="Polar residues" evidence="1">
    <location>
        <begin position="46"/>
        <end position="65"/>
    </location>
</feature>
<proteinExistence type="predicted"/>
<organism evidence="3 4">
    <name type="scientific">Lactococcus lactis subsp. lactis</name>
    <name type="common">Streptococcus lactis</name>
    <dbReference type="NCBI Taxonomy" id="1360"/>
    <lineage>
        <taxon>Bacteria</taxon>
        <taxon>Bacillati</taxon>
        <taxon>Bacillota</taxon>
        <taxon>Bacilli</taxon>
        <taxon>Lactobacillales</taxon>
        <taxon>Streptococcaceae</taxon>
        <taxon>Lactococcus</taxon>
    </lineage>
</organism>
<feature type="compositionally biased region" description="Low complexity" evidence="1">
    <location>
        <begin position="68"/>
        <end position="88"/>
    </location>
</feature>
<dbReference type="EMBL" id="LKLN01000020">
    <property type="protein sequence ID" value="KSU06838.1"/>
    <property type="molecule type" value="Genomic_DNA"/>
</dbReference>
<dbReference type="AlphaFoldDB" id="A0A0V8CZT8"/>
<feature type="chain" id="PRO_5038850533" description="Lipoprotein" evidence="2">
    <location>
        <begin position="23"/>
        <end position="155"/>
    </location>
</feature>
<dbReference type="RefSeq" id="WP_058219253.1">
    <property type="nucleotide sequence ID" value="NZ_LKLN01000020.1"/>
</dbReference>
<evidence type="ECO:0000256" key="1">
    <source>
        <dbReference type="SAM" id="MobiDB-lite"/>
    </source>
</evidence>
<feature type="compositionally biased region" description="Low complexity" evidence="1">
    <location>
        <begin position="27"/>
        <end position="40"/>
    </location>
</feature>
<comment type="caution">
    <text evidence="3">The sequence shown here is derived from an EMBL/GenBank/DDBJ whole genome shotgun (WGS) entry which is preliminary data.</text>
</comment>
<name>A0A0V8CZT8_LACLL</name>
<dbReference type="Proteomes" id="UP000053058">
    <property type="component" value="Unassembled WGS sequence"/>
</dbReference>
<dbReference type="PATRIC" id="fig|1360.105.peg.941"/>
<gene>
    <name evidence="3" type="ORF">KF282_0811</name>
</gene>
<reference evidence="4" key="1">
    <citation type="submission" date="2015-10" db="EMBL/GenBank/DDBJ databases">
        <title>Draft Genome Sequences of 11 Lactococcus lactis subspecies cremoris strains.</title>
        <authorList>
            <person name="Wels M."/>
            <person name="Backus L."/>
            <person name="Boekhorst J."/>
            <person name="Dijkstra A."/>
            <person name="Beerthuizen M."/>
            <person name="Kelly W."/>
            <person name="Siezen R."/>
            <person name="Bachmann H."/>
            <person name="Van Hijum S."/>
        </authorList>
    </citation>
    <scope>NUCLEOTIDE SEQUENCE [LARGE SCALE GENOMIC DNA]</scope>
    <source>
        <strain evidence="4">KF282</strain>
    </source>
</reference>
<evidence type="ECO:0008006" key="5">
    <source>
        <dbReference type="Google" id="ProtNLM"/>
    </source>
</evidence>